<feature type="compositionally biased region" description="Polar residues" evidence="1">
    <location>
        <begin position="47"/>
        <end position="60"/>
    </location>
</feature>
<accession>A0A1Y2INK7</accession>
<sequence>MGWTCDRPFWARRSRNREGCARSGNSPLLPPIAQFTPRPSTAIAGTARQQPTTANTQLSQPIERARTRGRPSSPAQTRSSPRPGPGHASIILDIISMTTLPPPGPARVLPTTAAQTDPTSPGHSPSVLHTRRNEGLSSHCARSGPARMTSKRVHGVGTRDSLRTDGPWSLFIRTHHLVGTAQQRRKTIRLWHAQQCHLLMRP</sequence>
<dbReference type="Proteomes" id="UP000193067">
    <property type="component" value="Unassembled WGS sequence"/>
</dbReference>
<proteinExistence type="predicted"/>
<feature type="region of interest" description="Disordered" evidence="1">
    <location>
        <begin position="112"/>
        <end position="161"/>
    </location>
</feature>
<keyword evidence="3" id="KW-1185">Reference proteome</keyword>
<dbReference type="EMBL" id="KZ084104">
    <property type="protein sequence ID" value="OSD02690.1"/>
    <property type="molecule type" value="Genomic_DNA"/>
</dbReference>
<name>A0A1Y2INK7_TRAC3</name>
<feature type="region of interest" description="Disordered" evidence="1">
    <location>
        <begin position="16"/>
        <end position="88"/>
    </location>
</feature>
<evidence type="ECO:0000256" key="1">
    <source>
        <dbReference type="SAM" id="MobiDB-lite"/>
    </source>
</evidence>
<gene>
    <name evidence="2" type="ORF">PYCCODRAFT_1435338</name>
</gene>
<feature type="compositionally biased region" description="Polar residues" evidence="1">
    <location>
        <begin position="112"/>
        <end position="123"/>
    </location>
</feature>
<evidence type="ECO:0000313" key="2">
    <source>
        <dbReference type="EMBL" id="OSD02690.1"/>
    </source>
</evidence>
<dbReference type="AlphaFoldDB" id="A0A1Y2INK7"/>
<protein>
    <submittedName>
        <fullName evidence="2">Uncharacterized protein</fullName>
    </submittedName>
</protein>
<reference evidence="2 3" key="1">
    <citation type="journal article" date="2015" name="Biotechnol. Biofuels">
        <title>Enhanced degradation of softwood versus hardwood by the white-rot fungus Pycnoporus coccineus.</title>
        <authorList>
            <person name="Couturier M."/>
            <person name="Navarro D."/>
            <person name="Chevret D."/>
            <person name="Henrissat B."/>
            <person name="Piumi F."/>
            <person name="Ruiz-Duenas F.J."/>
            <person name="Martinez A.T."/>
            <person name="Grigoriev I.V."/>
            <person name="Riley R."/>
            <person name="Lipzen A."/>
            <person name="Berrin J.G."/>
            <person name="Master E.R."/>
            <person name="Rosso M.N."/>
        </authorList>
    </citation>
    <scope>NUCLEOTIDE SEQUENCE [LARGE SCALE GENOMIC DNA]</scope>
    <source>
        <strain evidence="2 3">BRFM310</strain>
    </source>
</reference>
<organism evidence="2 3">
    <name type="scientific">Trametes coccinea (strain BRFM310)</name>
    <name type="common">Pycnoporus coccineus</name>
    <dbReference type="NCBI Taxonomy" id="1353009"/>
    <lineage>
        <taxon>Eukaryota</taxon>
        <taxon>Fungi</taxon>
        <taxon>Dikarya</taxon>
        <taxon>Basidiomycota</taxon>
        <taxon>Agaricomycotina</taxon>
        <taxon>Agaricomycetes</taxon>
        <taxon>Polyporales</taxon>
        <taxon>Polyporaceae</taxon>
        <taxon>Trametes</taxon>
    </lineage>
</organism>
<evidence type="ECO:0000313" key="3">
    <source>
        <dbReference type="Proteomes" id="UP000193067"/>
    </source>
</evidence>